<dbReference type="InterPro" id="IPR036680">
    <property type="entry name" value="SPOR-like_sf"/>
</dbReference>
<comment type="caution">
    <text evidence="3">The sequence shown here is derived from an EMBL/GenBank/DDBJ whole genome shotgun (WGS) entry which is preliminary data.</text>
</comment>
<dbReference type="PROSITE" id="PS51257">
    <property type="entry name" value="PROKAR_LIPOPROTEIN"/>
    <property type="match status" value="1"/>
</dbReference>
<feature type="domain" description="SPOR" evidence="2">
    <location>
        <begin position="208"/>
        <end position="297"/>
    </location>
</feature>
<proteinExistence type="predicted"/>
<dbReference type="Proteomes" id="UP001152447">
    <property type="component" value="Unassembled WGS sequence"/>
</dbReference>
<accession>A0A9W4QST9</accession>
<evidence type="ECO:0000256" key="1">
    <source>
        <dbReference type="SAM" id="MobiDB-lite"/>
    </source>
</evidence>
<evidence type="ECO:0000313" key="4">
    <source>
        <dbReference type="Proteomes" id="UP001152447"/>
    </source>
</evidence>
<keyword evidence="4" id="KW-1185">Reference proteome</keyword>
<dbReference type="Gene3D" id="3.30.70.1070">
    <property type="entry name" value="Sporulation related repeat"/>
    <property type="match status" value="1"/>
</dbReference>
<dbReference type="PROSITE" id="PS51724">
    <property type="entry name" value="SPOR"/>
    <property type="match status" value="1"/>
</dbReference>
<reference evidence="3" key="1">
    <citation type="submission" date="2022-07" db="EMBL/GenBank/DDBJ databases">
        <authorList>
            <person name="Criscuolo A."/>
        </authorList>
    </citation>
    <scope>NUCLEOTIDE SEQUENCE</scope>
    <source>
        <strain evidence="3">CIP103197</strain>
    </source>
</reference>
<gene>
    <name evidence="3" type="ORF">PSEHALCIP103_00356</name>
</gene>
<evidence type="ECO:0000313" key="3">
    <source>
        <dbReference type="EMBL" id="CAH9051207.1"/>
    </source>
</evidence>
<dbReference type="SUPFAM" id="SSF110997">
    <property type="entry name" value="Sporulation related repeat"/>
    <property type="match status" value="1"/>
</dbReference>
<dbReference type="EMBL" id="CAMAPB010000003">
    <property type="protein sequence ID" value="CAH9051207.1"/>
    <property type="molecule type" value="Genomic_DNA"/>
</dbReference>
<sequence>MCEYSIKYHRYLVIALLMLIGSGCTVSPDKTTLNEEVKDSPEYVTITALELAQLKDAALQWQQARSGIERLLKLERELTYLVDHLDIINSKAIAQSNQAVSNRYARSVINTKAPPNLRYGNNYASTSDKVERPRQRYSNRYAKSSKGDAPYNQRHSSRYASVPTKMITAPSKSYSKRAVSLPVKATNSIVKKKVFPQTSKLTKVAMVDTNKKVFALQVASLDSQESVAKEWKQINKKAAPLFKDKITTNIEKTKVNNKTYYRLKLGEYYNFKSAEDDCEVFKFYKVDCFVSNYTDKPIRL</sequence>
<dbReference type="AlphaFoldDB" id="A0A9W4QST9"/>
<protein>
    <recommendedName>
        <fullName evidence="2">SPOR domain-containing protein</fullName>
    </recommendedName>
</protein>
<dbReference type="InterPro" id="IPR007730">
    <property type="entry name" value="SPOR-like_dom"/>
</dbReference>
<dbReference type="Pfam" id="PF05036">
    <property type="entry name" value="SPOR"/>
    <property type="match status" value="1"/>
</dbReference>
<dbReference type="GO" id="GO:0042834">
    <property type="term" value="F:peptidoglycan binding"/>
    <property type="evidence" value="ECO:0007669"/>
    <property type="project" value="InterPro"/>
</dbReference>
<evidence type="ECO:0000259" key="2">
    <source>
        <dbReference type="PROSITE" id="PS51724"/>
    </source>
</evidence>
<name>A0A9W4QST9_PSEHA</name>
<organism evidence="3 4">
    <name type="scientific">Pseudoalteromonas haloplanktis</name>
    <name type="common">Alteromonas haloplanktis</name>
    <dbReference type="NCBI Taxonomy" id="228"/>
    <lineage>
        <taxon>Bacteria</taxon>
        <taxon>Pseudomonadati</taxon>
        <taxon>Pseudomonadota</taxon>
        <taxon>Gammaproteobacteria</taxon>
        <taxon>Alteromonadales</taxon>
        <taxon>Pseudoalteromonadaceae</taxon>
        <taxon>Pseudoalteromonas</taxon>
    </lineage>
</organism>
<feature type="region of interest" description="Disordered" evidence="1">
    <location>
        <begin position="119"/>
        <end position="157"/>
    </location>
</feature>